<dbReference type="PANTHER" id="PTHR43712:SF2">
    <property type="entry name" value="O-METHYLTRANSFERASE CICE"/>
    <property type="match status" value="1"/>
</dbReference>
<dbReference type="HOGENOM" id="CLU_005533_0_3_1"/>
<dbReference type="OrthoDB" id="2410195at2759"/>
<dbReference type="SUPFAM" id="SSF53335">
    <property type="entry name" value="S-adenosyl-L-methionine-dependent methyltransferases"/>
    <property type="match status" value="1"/>
</dbReference>
<dbReference type="Pfam" id="PF00891">
    <property type="entry name" value="Methyltransf_2"/>
    <property type="match status" value="1"/>
</dbReference>
<dbReference type="Proteomes" id="UP000027195">
    <property type="component" value="Unassembled WGS sequence"/>
</dbReference>
<dbReference type="GO" id="GO:0008171">
    <property type="term" value="F:O-methyltransferase activity"/>
    <property type="evidence" value="ECO:0007669"/>
    <property type="project" value="InterPro"/>
</dbReference>
<dbReference type="InterPro" id="IPR016461">
    <property type="entry name" value="COMT-like"/>
</dbReference>
<dbReference type="Gene3D" id="3.40.50.150">
    <property type="entry name" value="Vaccinia Virus protein VP39"/>
    <property type="match status" value="1"/>
</dbReference>
<keyword evidence="1" id="KW-0489">Methyltransferase</keyword>
<dbReference type="InterPro" id="IPR029063">
    <property type="entry name" value="SAM-dependent_MTases_sf"/>
</dbReference>
<feature type="domain" description="O-methyltransferase C-terminal" evidence="4">
    <location>
        <begin position="173"/>
        <end position="378"/>
    </location>
</feature>
<proteinExistence type="predicted"/>
<protein>
    <recommendedName>
        <fullName evidence="4">O-methyltransferase C-terminal domain-containing protein</fullName>
    </recommendedName>
</protein>
<dbReference type="AlphaFoldDB" id="A0A067M0Y6"/>
<reference evidence="6" key="1">
    <citation type="journal article" date="2014" name="Proc. Natl. Acad. Sci. U.S.A.">
        <title>Extensive sampling of basidiomycete genomes demonstrates inadequacy of the white-rot/brown-rot paradigm for wood decay fungi.</title>
        <authorList>
            <person name="Riley R."/>
            <person name="Salamov A.A."/>
            <person name="Brown D.W."/>
            <person name="Nagy L.G."/>
            <person name="Floudas D."/>
            <person name="Held B.W."/>
            <person name="Levasseur A."/>
            <person name="Lombard V."/>
            <person name="Morin E."/>
            <person name="Otillar R."/>
            <person name="Lindquist E.A."/>
            <person name="Sun H."/>
            <person name="LaButti K.M."/>
            <person name="Schmutz J."/>
            <person name="Jabbour D."/>
            <person name="Luo H."/>
            <person name="Baker S.E."/>
            <person name="Pisabarro A.G."/>
            <person name="Walton J.D."/>
            <person name="Blanchette R.A."/>
            <person name="Henrissat B."/>
            <person name="Martin F."/>
            <person name="Cullen D."/>
            <person name="Hibbett D.S."/>
            <person name="Grigoriev I.V."/>
        </authorList>
    </citation>
    <scope>NUCLEOTIDE SEQUENCE [LARGE SCALE GENOMIC DNA]</scope>
    <source>
        <strain evidence="6">FD-172 SS1</strain>
    </source>
</reference>
<keyword evidence="3" id="KW-0949">S-adenosyl-L-methionine</keyword>
<dbReference type="STRING" id="930990.A0A067M0Y6"/>
<keyword evidence="6" id="KW-1185">Reference proteome</keyword>
<keyword evidence="2" id="KW-0808">Transferase</keyword>
<dbReference type="PANTHER" id="PTHR43712">
    <property type="entry name" value="PUTATIVE (AFU_ORTHOLOGUE AFUA_4G14580)-RELATED"/>
    <property type="match status" value="1"/>
</dbReference>
<evidence type="ECO:0000313" key="6">
    <source>
        <dbReference type="Proteomes" id="UP000027195"/>
    </source>
</evidence>
<evidence type="ECO:0000256" key="1">
    <source>
        <dbReference type="ARBA" id="ARBA00022603"/>
    </source>
</evidence>
<organism evidence="5 6">
    <name type="scientific">Botryobasidium botryosum (strain FD-172 SS1)</name>
    <dbReference type="NCBI Taxonomy" id="930990"/>
    <lineage>
        <taxon>Eukaryota</taxon>
        <taxon>Fungi</taxon>
        <taxon>Dikarya</taxon>
        <taxon>Basidiomycota</taxon>
        <taxon>Agaricomycotina</taxon>
        <taxon>Agaricomycetes</taxon>
        <taxon>Cantharellales</taxon>
        <taxon>Botryobasidiaceae</taxon>
        <taxon>Botryobasidium</taxon>
    </lineage>
</organism>
<evidence type="ECO:0000259" key="4">
    <source>
        <dbReference type="Pfam" id="PF00891"/>
    </source>
</evidence>
<dbReference type="GO" id="GO:0032259">
    <property type="term" value="P:methylation"/>
    <property type="evidence" value="ECO:0007669"/>
    <property type="project" value="UniProtKB-KW"/>
</dbReference>
<evidence type="ECO:0000256" key="3">
    <source>
        <dbReference type="ARBA" id="ARBA00022691"/>
    </source>
</evidence>
<dbReference type="InterPro" id="IPR001077">
    <property type="entry name" value="COMT_C"/>
</dbReference>
<sequence>MSASSESELLQLITTSTRTVAQAYNHAGLPHPSASDGSTPFFPEIALQPRIRDATPTLLAPCRQLMAAVSVPAVYAMNTTWEFTHPAALRVAIEAHVPEALQSSGARGIHVNEIVNTDEVMKSCACLSEILQDPKLANSYSPNDAAVAKALGTEKGYWGYLNEEGNEDRLHRFNTAMVGMQPYANEEALVGDLEWENLPAGSVCVDIGGGIGAQVMLVSKAHPHLKMIVRDRDVLQAQADEFWASGDPTAISSGRVAWQAHDFFKPQPTKNTAVYFLRCVLHDWSDGHVLQILKHIRAACAPESKLIFIEHLIPFARSTPPDLDAAALVQKPDVPQPLLNSTGGGLAHASDVSMMALANGQERTITQWRSLTGEAGFKINRSVAISFLVSRRRSLWLIPLPPSPKIFSDKACFMDFIYSPV</sequence>
<name>A0A067M0Y6_BOTB1</name>
<dbReference type="InParanoid" id="A0A067M0Y6"/>
<evidence type="ECO:0000313" key="5">
    <source>
        <dbReference type="EMBL" id="KDQ08320.1"/>
    </source>
</evidence>
<dbReference type="PROSITE" id="PS51683">
    <property type="entry name" value="SAM_OMT_II"/>
    <property type="match status" value="1"/>
</dbReference>
<accession>A0A067M0Y6</accession>
<evidence type="ECO:0000256" key="2">
    <source>
        <dbReference type="ARBA" id="ARBA00022679"/>
    </source>
</evidence>
<gene>
    <name evidence="5" type="ORF">BOTBODRAFT_179953</name>
</gene>
<dbReference type="EMBL" id="KL198092">
    <property type="protein sequence ID" value="KDQ08320.1"/>
    <property type="molecule type" value="Genomic_DNA"/>
</dbReference>